<feature type="chain" id="PRO_5044848692" description="SPARK domain-containing protein" evidence="1">
    <location>
        <begin position="20"/>
        <end position="210"/>
    </location>
</feature>
<sequence length="210" mass="23353">MHKIYIIFIVITLQKFVGSQQSATDCILNIRIPSSLYNSSSELGHWGWFLNKDSCAGVFQEYLYSLGLRANQTGQIYLNSTQQRNCLTMLNNTQVEVMGCGIQKLTSGSGGCSDFSVDDAMEKLGGKFRNLRKNCEPLSSDGKWDQTCESCIKSWEDIKGLQSYGGQSAVESDICRLAALVSLTSARIDDEIWVENTYKCLGEQHSDEGK</sequence>
<evidence type="ECO:0000313" key="3">
    <source>
        <dbReference type="EMBL" id="CAK9161324.1"/>
    </source>
</evidence>
<evidence type="ECO:0000313" key="4">
    <source>
        <dbReference type="Proteomes" id="UP001642360"/>
    </source>
</evidence>
<feature type="signal peptide" evidence="1">
    <location>
        <begin position="1"/>
        <end position="19"/>
    </location>
</feature>
<comment type="caution">
    <text evidence="3">The sequence shown here is derived from an EMBL/GenBank/DDBJ whole genome shotgun (WGS) entry which is preliminary data.</text>
</comment>
<gene>
    <name evidence="3" type="ORF">ILEXP_LOCUS30119</name>
</gene>
<dbReference type="EMBL" id="CAUOFW020003658">
    <property type="protein sequence ID" value="CAK9161324.1"/>
    <property type="molecule type" value="Genomic_DNA"/>
</dbReference>
<dbReference type="AlphaFoldDB" id="A0ABC8SVW0"/>
<keyword evidence="4" id="KW-1185">Reference proteome</keyword>
<accession>A0ABC8SVW0</accession>
<dbReference type="Proteomes" id="UP001642360">
    <property type="component" value="Unassembled WGS sequence"/>
</dbReference>
<evidence type="ECO:0000256" key="1">
    <source>
        <dbReference type="SAM" id="SignalP"/>
    </source>
</evidence>
<reference evidence="3 4" key="1">
    <citation type="submission" date="2024-02" db="EMBL/GenBank/DDBJ databases">
        <authorList>
            <person name="Vignale AGUSTIN F."/>
            <person name="Sosa J E."/>
            <person name="Modenutti C."/>
        </authorList>
    </citation>
    <scope>NUCLEOTIDE SEQUENCE [LARGE SCALE GENOMIC DNA]</scope>
</reference>
<evidence type="ECO:0000259" key="2">
    <source>
        <dbReference type="Pfam" id="PF19160"/>
    </source>
</evidence>
<name>A0ABC8SVW0_9AQUA</name>
<proteinExistence type="predicted"/>
<protein>
    <recommendedName>
        <fullName evidence="2">SPARK domain-containing protein</fullName>
    </recommendedName>
</protein>
<dbReference type="InterPro" id="IPR043891">
    <property type="entry name" value="SPARK"/>
</dbReference>
<organism evidence="3 4">
    <name type="scientific">Ilex paraguariensis</name>
    <name type="common">yerba mate</name>
    <dbReference type="NCBI Taxonomy" id="185542"/>
    <lineage>
        <taxon>Eukaryota</taxon>
        <taxon>Viridiplantae</taxon>
        <taxon>Streptophyta</taxon>
        <taxon>Embryophyta</taxon>
        <taxon>Tracheophyta</taxon>
        <taxon>Spermatophyta</taxon>
        <taxon>Magnoliopsida</taxon>
        <taxon>eudicotyledons</taxon>
        <taxon>Gunneridae</taxon>
        <taxon>Pentapetalae</taxon>
        <taxon>asterids</taxon>
        <taxon>campanulids</taxon>
        <taxon>Aquifoliales</taxon>
        <taxon>Aquifoliaceae</taxon>
        <taxon>Ilex</taxon>
    </lineage>
</organism>
<feature type="domain" description="SPARK" evidence="2">
    <location>
        <begin position="21"/>
        <end position="165"/>
    </location>
</feature>
<keyword evidence="1" id="KW-0732">Signal</keyword>
<dbReference type="Pfam" id="PF19160">
    <property type="entry name" value="SPARK"/>
    <property type="match status" value="1"/>
</dbReference>